<evidence type="ECO:0000256" key="1">
    <source>
        <dbReference type="ARBA" id="ARBA00022801"/>
    </source>
</evidence>
<dbReference type="SMART" id="SM00487">
    <property type="entry name" value="DEXDc"/>
    <property type="match status" value="1"/>
</dbReference>
<keyword evidence="4" id="KW-0347">Helicase</keyword>
<organism evidence="4 5">
    <name type="scientific">Escherichia phage vB_EcoM_Goslar</name>
    <dbReference type="NCBI Taxonomy" id="2502409"/>
    <lineage>
        <taxon>Viruses</taxon>
        <taxon>Duplodnaviria</taxon>
        <taxon>Heunggongvirae</taxon>
        <taxon>Uroviricota</taxon>
        <taxon>Caudoviricetes</taxon>
        <taxon>Chimalliviridae</taxon>
        <taxon>Goslarvirus</taxon>
        <taxon>Goslarvirus goslar</taxon>
    </lineage>
</organism>
<dbReference type="InterPro" id="IPR027417">
    <property type="entry name" value="P-loop_NTPase"/>
</dbReference>
<reference evidence="4 5" key="1">
    <citation type="submission" date="2018-12" db="EMBL/GenBank/DDBJ databases">
        <title>Still something new to discover - new insights into E. coli phage diversity and taxonomy.</title>
        <authorList>
            <person name="Korf I.H.E."/>
            <person name="Adriaennsens E."/>
            <person name="Dreiseikelmann B."/>
            <person name="Kropinski A."/>
            <person name="Nimtz M."/>
            <person name="Meier-Kolthoff J.P."/>
            <person name="Rohde M."/>
            <person name="van Raaij M."/>
            <person name="Wittmann J."/>
        </authorList>
    </citation>
    <scope>NUCLEOTIDE SEQUENCE [LARGE SCALE GENOMIC DNA]</scope>
</reference>
<dbReference type="SUPFAM" id="SSF52540">
    <property type="entry name" value="P-loop containing nucleoside triphosphate hydrolases"/>
    <property type="match status" value="2"/>
</dbReference>
<accession>A0A482GH28</accession>
<keyword evidence="5" id="KW-1185">Reference proteome</keyword>
<sequence length="693" mass="79838">MLDRINRLMNRITVKNQSNNSVHIGGIDAWRLSDDIQRIWGTSRFMKHMFRNFSSSGLSLHNFYLLDFVYILETIVEAKNTRSNKRMLKHLIEVLLQETWLQNTTIEQPAILDKARMNKMLTLSLFDYQDEFIDIYNRNVPKYRLKGYVCAMGAGAGKTITALALSAAMNVDVFVVCCPKNTMRSAWQSDVNKAIVDLATETAFWSDTMPPSQLQKSDKYYFLHYESMGLLNDVMIKHKRTAKRVLIVVDESHNFNDKNSQRSQRLVDLVQTMRQTMNADVHVLFMSGTPVKQMGSEMIPCLGCIDPMFQGQVVDSFKAIYGLTSSRANDILRHRLGFMMHVVPKEAYRKTRPEVQDVYVKLPNGSDYTISSIRDDMAIFVRDRAKYYKDNWGHYRKIFDDALDYYRKTIRTDGERKELSRYESIVARFQKGYDPVRDKEDAMFCNVFEKRAIMPVLPSDLRVAFKDAKSVIKYVGLKIQGEALARVLGAARIRCHVDMVEYIDFEGYINNAEAKVLIFTSYVQVVERVDNMLRDAGFLPEPIYGKTNKNINQILARLRDDPDSGPAIATFDSLAEGVPMLMCNVGLFLNNPWRSSDEIQAISRLDRVGQTQPVRIYRFMLDTGSEGNVSTRSHEIMELSRQLVEEITGVKYVVNKQDDVNLQETLAMEGYDQYVTVNTTEYDIKPRPAFLEW</sequence>
<feature type="domain" description="Helicase ATP-binding" evidence="2">
    <location>
        <begin position="139"/>
        <end position="308"/>
    </location>
</feature>
<dbReference type="GO" id="GO:0003677">
    <property type="term" value="F:DNA binding"/>
    <property type="evidence" value="ECO:0007669"/>
    <property type="project" value="InterPro"/>
</dbReference>
<dbReference type="PANTHER" id="PTHR45766">
    <property type="entry name" value="DNA ANNEALING HELICASE AND ENDONUCLEASE ZRANB3 FAMILY MEMBER"/>
    <property type="match status" value="1"/>
</dbReference>
<feature type="domain" description="Helicase C-terminal" evidence="3">
    <location>
        <begin position="504"/>
        <end position="666"/>
    </location>
</feature>
<dbReference type="Proteomes" id="UP000294673">
    <property type="component" value="Segment"/>
</dbReference>
<dbReference type="InterPro" id="IPR001650">
    <property type="entry name" value="Helicase_C-like"/>
</dbReference>
<name>A0A482GH28_BPGOS</name>
<dbReference type="InterPro" id="IPR049730">
    <property type="entry name" value="SNF2/RAD54-like_C"/>
</dbReference>
<dbReference type="InterPro" id="IPR014001">
    <property type="entry name" value="Helicase_ATP-bd"/>
</dbReference>
<dbReference type="Gene3D" id="3.40.50.300">
    <property type="entry name" value="P-loop containing nucleotide triphosphate hydrolases"/>
    <property type="match status" value="2"/>
</dbReference>
<evidence type="ECO:0000259" key="3">
    <source>
        <dbReference type="PROSITE" id="PS51194"/>
    </source>
</evidence>
<dbReference type="GO" id="GO:0016787">
    <property type="term" value="F:hydrolase activity"/>
    <property type="evidence" value="ECO:0007669"/>
    <property type="project" value="UniProtKB-KW"/>
</dbReference>
<dbReference type="PROSITE" id="PS51194">
    <property type="entry name" value="HELICASE_CTER"/>
    <property type="match status" value="1"/>
</dbReference>
<dbReference type="GO" id="GO:0004386">
    <property type="term" value="F:helicase activity"/>
    <property type="evidence" value="ECO:0007669"/>
    <property type="project" value="UniProtKB-KW"/>
</dbReference>
<keyword evidence="4" id="KW-0547">Nucleotide-binding</keyword>
<dbReference type="PROSITE" id="PS51192">
    <property type="entry name" value="HELICASE_ATP_BIND_1"/>
    <property type="match status" value="1"/>
</dbReference>
<evidence type="ECO:0000259" key="2">
    <source>
        <dbReference type="PROSITE" id="PS51192"/>
    </source>
</evidence>
<dbReference type="Pfam" id="PF04851">
    <property type="entry name" value="ResIII"/>
    <property type="match status" value="1"/>
</dbReference>
<dbReference type="GO" id="GO:0005524">
    <property type="term" value="F:ATP binding"/>
    <property type="evidence" value="ECO:0007669"/>
    <property type="project" value="InterPro"/>
</dbReference>
<evidence type="ECO:0000313" key="5">
    <source>
        <dbReference type="Proteomes" id="UP000294673"/>
    </source>
</evidence>
<keyword evidence="4" id="KW-0067">ATP-binding</keyword>
<dbReference type="CDD" id="cd18793">
    <property type="entry name" value="SF2_C_SNF"/>
    <property type="match status" value="1"/>
</dbReference>
<keyword evidence="1" id="KW-0378">Hydrolase</keyword>
<dbReference type="InterPro" id="IPR006935">
    <property type="entry name" value="Helicase/UvrB_N"/>
</dbReference>
<dbReference type="PANTHER" id="PTHR45766:SF6">
    <property type="entry name" value="SWI_SNF-RELATED MATRIX-ASSOCIATED ACTIN-DEPENDENT REGULATOR OF CHROMATIN SUBFAMILY A-LIKE PROTEIN 1"/>
    <property type="match status" value="1"/>
</dbReference>
<evidence type="ECO:0000313" key="4">
    <source>
        <dbReference type="EMBL" id="QBO63953.1"/>
    </source>
</evidence>
<protein>
    <submittedName>
        <fullName evidence="4">Putative helicase</fullName>
    </submittedName>
</protein>
<gene>
    <name evidence="4" type="ORF">Goslar_00160</name>
</gene>
<dbReference type="Pfam" id="PF00271">
    <property type="entry name" value="Helicase_C"/>
    <property type="match status" value="1"/>
</dbReference>
<dbReference type="EMBL" id="MK327938">
    <property type="protein sequence ID" value="QBO63953.1"/>
    <property type="molecule type" value="Genomic_DNA"/>
</dbReference>
<dbReference type="GO" id="GO:0031297">
    <property type="term" value="P:replication fork processing"/>
    <property type="evidence" value="ECO:0007669"/>
    <property type="project" value="TreeGrafter"/>
</dbReference>
<dbReference type="GO" id="GO:0006281">
    <property type="term" value="P:DNA repair"/>
    <property type="evidence" value="ECO:0007669"/>
    <property type="project" value="TreeGrafter"/>
</dbReference>
<organismHost>
    <name type="scientific">Escherichia coli</name>
    <dbReference type="NCBI Taxonomy" id="562"/>
</organismHost>
<proteinExistence type="predicted"/>